<organism evidence="1 2">
    <name type="scientific">Pseudocohnilembus persalinus</name>
    <name type="common">Ciliate</name>
    <dbReference type="NCBI Taxonomy" id="266149"/>
    <lineage>
        <taxon>Eukaryota</taxon>
        <taxon>Sar</taxon>
        <taxon>Alveolata</taxon>
        <taxon>Ciliophora</taxon>
        <taxon>Intramacronucleata</taxon>
        <taxon>Oligohymenophorea</taxon>
        <taxon>Scuticociliatia</taxon>
        <taxon>Philasterida</taxon>
        <taxon>Pseudocohnilembidae</taxon>
        <taxon>Pseudocohnilembus</taxon>
    </lineage>
</organism>
<sequence>MKMKNDKKYQFNNISVRRPQVNGKLERRISRFGLQRDLNLGKNSGLKLNWGLFTQQQQINKNNQDNMEDYFYQYEDEILQNMYHKQNIFKFQQDFNNGSFNTDYLYNLFNNL</sequence>
<protein>
    <submittedName>
        <fullName evidence="1">Uncharacterized protein</fullName>
    </submittedName>
</protein>
<proteinExistence type="predicted"/>
<dbReference type="InParanoid" id="A0A0V0QRR0"/>
<evidence type="ECO:0000313" key="1">
    <source>
        <dbReference type="EMBL" id="KRX04881.1"/>
    </source>
</evidence>
<evidence type="ECO:0000313" key="2">
    <source>
        <dbReference type="Proteomes" id="UP000054937"/>
    </source>
</evidence>
<dbReference type="EMBL" id="LDAU01000110">
    <property type="protein sequence ID" value="KRX04881.1"/>
    <property type="molecule type" value="Genomic_DNA"/>
</dbReference>
<dbReference type="AlphaFoldDB" id="A0A0V0QRR0"/>
<reference evidence="1 2" key="1">
    <citation type="journal article" date="2015" name="Sci. Rep.">
        <title>Genome of the facultative scuticociliatosis pathogen Pseudocohnilembus persalinus provides insight into its virulence through horizontal gene transfer.</title>
        <authorList>
            <person name="Xiong J."/>
            <person name="Wang G."/>
            <person name="Cheng J."/>
            <person name="Tian M."/>
            <person name="Pan X."/>
            <person name="Warren A."/>
            <person name="Jiang C."/>
            <person name="Yuan D."/>
            <person name="Miao W."/>
        </authorList>
    </citation>
    <scope>NUCLEOTIDE SEQUENCE [LARGE SCALE GENOMIC DNA]</scope>
    <source>
        <strain evidence="1">36N120E</strain>
    </source>
</reference>
<name>A0A0V0QRR0_PSEPJ</name>
<gene>
    <name evidence="1" type="ORF">PPERSA_06515</name>
</gene>
<comment type="caution">
    <text evidence="1">The sequence shown here is derived from an EMBL/GenBank/DDBJ whole genome shotgun (WGS) entry which is preliminary data.</text>
</comment>
<dbReference type="Proteomes" id="UP000054937">
    <property type="component" value="Unassembled WGS sequence"/>
</dbReference>
<accession>A0A0V0QRR0</accession>
<keyword evidence="2" id="KW-1185">Reference proteome</keyword>